<reference evidence="1" key="1">
    <citation type="journal article" date="2014" name="Front. Microbiol.">
        <title>High frequency of phylogenetically diverse reductive dehalogenase-homologous genes in deep subseafloor sedimentary metagenomes.</title>
        <authorList>
            <person name="Kawai M."/>
            <person name="Futagami T."/>
            <person name="Toyoda A."/>
            <person name="Takaki Y."/>
            <person name="Nishi S."/>
            <person name="Hori S."/>
            <person name="Arai W."/>
            <person name="Tsubouchi T."/>
            <person name="Morono Y."/>
            <person name="Uchiyama I."/>
            <person name="Ito T."/>
            <person name="Fujiyama A."/>
            <person name="Inagaki F."/>
            <person name="Takami H."/>
        </authorList>
    </citation>
    <scope>NUCLEOTIDE SEQUENCE</scope>
    <source>
        <strain evidence="1">Expedition CK06-06</strain>
    </source>
</reference>
<comment type="caution">
    <text evidence="1">The sequence shown here is derived from an EMBL/GenBank/DDBJ whole genome shotgun (WGS) entry which is preliminary data.</text>
</comment>
<name>X1AL62_9ZZZZ</name>
<dbReference type="EMBL" id="BART01013970">
    <property type="protein sequence ID" value="GAG83335.1"/>
    <property type="molecule type" value="Genomic_DNA"/>
</dbReference>
<gene>
    <name evidence="1" type="ORF">S01H4_28220</name>
</gene>
<proteinExistence type="predicted"/>
<protein>
    <submittedName>
        <fullName evidence="1">Uncharacterized protein</fullName>
    </submittedName>
</protein>
<feature type="non-terminal residue" evidence="1">
    <location>
        <position position="198"/>
    </location>
</feature>
<feature type="non-terminal residue" evidence="1">
    <location>
        <position position="1"/>
    </location>
</feature>
<organism evidence="1">
    <name type="scientific">marine sediment metagenome</name>
    <dbReference type="NCBI Taxonomy" id="412755"/>
    <lineage>
        <taxon>unclassified sequences</taxon>
        <taxon>metagenomes</taxon>
        <taxon>ecological metagenomes</taxon>
    </lineage>
</organism>
<accession>X1AL62</accession>
<evidence type="ECO:0000313" key="1">
    <source>
        <dbReference type="EMBL" id="GAG83335.1"/>
    </source>
</evidence>
<sequence>FEGYKVYRATDKVFSDAEVITTGQGDKHGRLPLYQCDIANNRIGYADYGFVEGTAFYLGDDTGIRHYYVDEDVRNGVSYYYAVVAYDYGVPDLDVSPTENNIVIELDEAEEIVRMGQNVAVATPRPRAAGYVEPNVTIDTEATSSSIATGKITPKIMDFSGAKSNHTYKLSFAADTVDFLKTERYRHPMDMNLATNGF</sequence>
<dbReference type="AlphaFoldDB" id="X1AL62"/>